<dbReference type="Gramene" id="rna-AYBTSS11_LOCUS15401">
    <property type="protein sequence ID" value="CAJ1952636.1"/>
    <property type="gene ID" value="gene-AYBTSS11_LOCUS15401"/>
</dbReference>
<accession>A0AA86VPA3</accession>
<organism evidence="1 2">
    <name type="scientific">Sphenostylis stenocarpa</name>
    <dbReference type="NCBI Taxonomy" id="92480"/>
    <lineage>
        <taxon>Eukaryota</taxon>
        <taxon>Viridiplantae</taxon>
        <taxon>Streptophyta</taxon>
        <taxon>Embryophyta</taxon>
        <taxon>Tracheophyta</taxon>
        <taxon>Spermatophyta</taxon>
        <taxon>Magnoliopsida</taxon>
        <taxon>eudicotyledons</taxon>
        <taxon>Gunneridae</taxon>
        <taxon>Pentapetalae</taxon>
        <taxon>rosids</taxon>
        <taxon>fabids</taxon>
        <taxon>Fabales</taxon>
        <taxon>Fabaceae</taxon>
        <taxon>Papilionoideae</taxon>
        <taxon>50 kb inversion clade</taxon>
        <taxon>NPAAA clade</taxon>
        <taxon>indigoferoid/millettioid clade</taxon>
        <taxon>Phaseoleae</taxon>
        <taxon>Sphenostylis</taxon>
    </lineage>
</organism>
<name>A0AA86VPA3_9FABA</name>
<keyword evidence="2" id="KW-1185">Reference proteome</keyword>
<sequence>MTCELGSLGGDEKAKGTFSNLLLSFLFISIISSHNPTVQGRLGHAIDQSEHARGLDCID</sequence>
<evidence type="ECO:0000313" key="1">
    <source>
        <dbReference type="EMBL" id="CAJ1952636.1"/>
    </source>
</evidence>
<protein>
    <submittedName>
        <fullName evidence="1">Uncharacterized protein</fullName>
    </submittedName>
</protein>
<reference evidence="1" key="1">
    <citation type="submission" date="2023-10" db="EMBL/GenBank/DDBJ databases">
        <authorList>
            <person name="Domelevo Entfellner J.-B."/>
        </authorList>
    </citation>
    <scope>NUCLEOTIDE SEQUENCE</scope>
</reference>
<dbReference type="Proteomes" id="UP001189624">
    <property type="component" value="Chromosome 4"/>
</dbReference>
<proteinExistence type="predicted"/>
<dbReference type="AlphaFoldDB" id="A0AA86VPA3"/>
<gene>
    <name evidence="1" type="ORF">AYBTSS11_LOCUS15401</name>
</gene>
<dbReference type="EMBL" id="OY731401">
    <property type="protein sequence ID" value="CAJ1952636.1"/>
    <property type="molecule type" value="Genomic_DNA"/>
</dbReference>
<evidence type="ECO:0000313" key="2">
    <source>
        <dbReference type="Proteomes" id="UP001189624"/>
    </source>
</evidence>